<feature type="transmembrane region" description="Helical" evidence="1">
    <location>
        <begin position="42"/>
        <end position="67"/>
    </location>
</feature>
<dbReference type="EMBL" id="JBHTJV010000003">
    <property type="protein sequence ID" value="MFD0915596.1"/>
    <property type="molecule type" value="Genomic_DNA"/>
</dbReference>
<name>A0ABW3FFK2_9HYPH</name>
<evidence type="ECO:0000256" key="1">
    <source>
        <dbReference type="SAM" id="Phobius"/>
    </source>
</evidence>
<evidence type="ECO:0000313" key="3">
    <source>
        <dbReference type="Proteomes" id="UP001597101"/>
    </source>
</evidence>
<reference evidence="3" key="1">
    <citation type="journal article" date="2019" name="Int. J. Syst. Evol. Microbiol.">
        <title>The Global Catalogue of Microorganisms (GCM) 10K type strain sequencing project: providing services to taxonomists for standard genome sequencing and annotation.</title>
        <authorList>
            <consortium name="The Broad Institute Genomics Platform"/>
            <consortium name="The Broad Institute Genome Sequencing Center for Infectious Disease"/>
            <person name="Wu L."/>
            <person name="Ma J."/>
        </authorList>
    </citation>
    <scope>NUCLEOTIDE SEQUENCE [LARGE SCALE GENOMIC DNA]</scope>
    <source>
        <strain evidence="3">CCUG 60023</strain>
    </source>
</reference>
<sequence length="70" mass="7969">MAARLPIRVRKFMGVFFIVILVILYALMAVGVATAALPNAPWYAHMLYFMFSGFLWVLPAMGIISWMSRE</sequence>
<keyword evidence="3" id="KW-1185">Reference proteome</keyword>
<feature type="transmembrane region" description="Helical" evidence="1">
    <location>
        <begin position="12"/>
        <end position="36"/>
    </location>
</feature>
<protein>
    <submittedName>
        <fullName evidence="2">DUF2842 domain-containing protein</fullName>
    </submittedName>
</protein>
<keyword evidence="1" id="KW-0472">Membrane</keyword>
<dbReference type="Pfam" id="PF11003">
    <property type="entry name" value="DUF2842"/>
    <property type="match status" value="1"/>
</dbReference>
<dbReference type="InterPro" id="IPR021265">
    <property type="entry name" value="DUF2842"/>
</dbReference>
<organism evidence="2 3">
    <name type="scientific">Pseudahrensia aquimaris</name>
    <dbReference type="NCBI Taxonomy" id="744461"/>
    <lineage>
        <taxon>Bacteria</taxon>
        <taxon>Pseudomonadati</taxon>
        <taxon>Pseudomonadota</taxon>
        <taxon>Alphaproteobacteria</taxon>
        <taxon>Hyphomicrobiales</taxon>
        <taxon>Ahrensiaceae</taxon>
        <taxon>Pseudahrensia</taxon>
    </lineage>
</organism>
<keyword evidence="1" id="KW-0812">Transmembrane</keyword>
<evidence type="ECO:0000313" key="2">
    <source>
        <dbReference type="EMBL" id="MFD0915596.1"/>
    </source>
</evidence>
<proteinExistence type="predicted"/>
<accession>A0ABW3FFK2</accession>
<gene>
    <name evidence="2" type="ORF">ACFQ14_04185</name>
</gene>
<dbReference type="Proteomes" id="UP001597101">
    <property type="component" value="Unassembled WGS sequence"/>
</dbReference>
<keyword evidence="1" id="KW-1133">Transmembrane helix</keyword>
<comment type="caution">
    <text evidence="2">The sequence shown here is derived from an EMBL/GenBank/DDBJ whole genome shotgun (WGS) entry which is preliminary data.</text>
</comment>
<dbReference type="RefSeq" id="WP_377211448.1">
    <property type="nucleotide sequence ID" value="NZ_JBHTJV010000003.1"/>
</dbReference>